<dbReference type="Pfam" id="PF22456">
    <property type="entry name" value="PqqF-like_C_4"/>
    <property type="match status" value="1"/>
</dbReference>
<keyword evidence="13" id="KW-1185">Reference proteome</keyword>
<feature type="domain" description="Peptidase M16 middle/third" evidence="10">
    <location>
        <begin position="586"/>
        <end position="661"/>
    </location>
</feature>
<feature type="domain" description="Coenzyme PQQ synthesis protein F-like C-terminal lobe" evidence="11">
    <location>
        <begin position="936"/>
        <end position="1033"/>
    </location>
</feature>
<dbReference type="Proteomes" id="UP001519460">
    <property type="component" value="Unassembled WGS sequence"/>
</dbReference>
<evidence type="ECO:0000256" key="1">
    <source>
        <dbReference type="ARBA" id="ARBA00007261"/>
    </source>
</evidence>
<keyword evidence="5" id="KW-0862">Zinc</keyword>
<evidence type="ECO:0000259" key="9">
    <source>
        <dbReference type="Pfam" id="PF05193"/>
    </source>
</evidence>
<evidence type="ECO:0008006" key="14">
    <source>
        <dbReference type="Google" id="ProtNLM"/>
    </source>
</evidence>
<dbReference type="SUPFAM" id="SSF63411">
    <property type="entry name" value="LuxS/MPP-like metallohydrolase"/>
    <property type="match status" value="5"/>
</dbReference>
<sequence length="1128" mass="130252">MWLAGCHRGNGLVKIAARRSIQQWKLWQTPSGCQGPGRSMSHIFKSPLDTKEYREITLRNGLTALLISDIEHSRSDHLATHFKHTSHTSSFSESETGSDSGTDSSEKAMSVTDGDTATRLELMSDGESVARETELEIEGLEAVPAKEPKGKDKKKKRYWQLGLSPRASRVCDAEDVPMVFMGSRKYKKENAFDDFIGKHGGETNAWTDCERTTFFFDIQKQFFHKALDMFACFFISPLFLKNSVDREINAVDNEFRMIVPNDTERAHQLIGTLAVDGNPMSRFMCGSAKTLKTIPEEQRIDVYGRLRDFYKRMYSAHYMTLVVQAPEPLDDLQDLVYDVFEDIPNNNMLPPSFPQHRDPFLPRNFHKLFKVVPVEDTHKVDIVWALPPLYKHFKVKPLEYLSVLIAHEGRGSILAYLRKKAWALSLVGGNIGNGFDMNSLWSGFFVSIVLTDAGLKHVSDVIRTVYEYIALLQRCGPQAWFFNELRDIENIKFRFREEARRMYIAVSCDKLPSVAERWYEVEDVRWYEVEDVRWYEVEDVRWYEVEDVRWYEVEDVRWYEVEDVRWYEVEDVRWYEVEDVFLSLLDPIDNVEQVVENMQLYPLEHYLTGRTLVLNYDAQLLRECLSYLCPSQSCIMMWSKNYGMTGECDMVEPWFGTLYTRTASEFELHTVADVTEYPVTVMENQYGRMWYKKDTKFHTPKAYIYLHLMIPAVSESTTQATLSDLFMNVVQQILIESLYAATLTGYEYSLEGLSTGIVIHVDGFSHKLPDVLEMVVNHVADFTVTQELFDVVKAQLKKCYYNEMIKTYDFAKMLRFAVTEPNNPTLPERYRVVSSLTLDMLREFHERLTDSLYIEGLVMGNMTPQDAVKLAEFVQSKLCKKPLPPDKVPLKRLLQLPQGDLQCRVRGVNRQDTNSCVTSYYQGGPGTIRDSCLNDLLAMRMKEPVFNRLRTTLQLGYSVFCQALTSNGILGFAVSVETQANKFSMTDIECHITKFLQNFQKTMNRMSRSQYRQLVDAVITSKQVEDTQLGDEIATLKTITQSDLKSWYQKYLSATHRHVSFQVQGTHEVPMDTRSGTHMNSRPPTGAGSNVDQEEDFLQLLYEGPEFIRDVKQFRQSLTVFPYSAIVS</sequence>
<proteinExistence type="inferred from homology"/>
<keyword evidence="4" id="KW-0378">Hydrolase</keyword>
<dbReference type="Pfam" id="PF00675">
    <property type="entry name" value="Peptidase_M16"/>
    <property type="match status" value="1"/>
</dbReference>
<dbReference type="GO" id="GO:0006508">
    <property type="term" value="P:proteolysis"/>
    <property type="evidence" value="ECO:0007669"/>
    <property type="project" value="UniProtKB-KW"/>
</dbReference>
<dbReference type="Gene3D" id="3.30.830.10">
    <property type="entry name" value="Metalloenzyme, LuxS/M16 peptidase-like"/>
    <property type="match status" value="5"/>
</dbReference>
<dbReference type="FunFam" id="3.30.830.10:FF:000005">
    <property type="entry name" value="nardilysin isoform X1"/>
    <property type="match status" value="1"/>
</dbReference>
<evidence type="ECO:0000313" key="13">
    <source>
        <dbReference type="Proteomes" id="UP001519460"/>
    </source>
</evidence>
<gene>
    <name evidence="12" type="ORF">BaRGS_00019694</name>
</gene>
<dbReference type="PANTHER" id="PTHR43690">
    <property type="entry name" value="NARDILYSIN"/>
    <property type="match status" value="1"/>
</dbReference>
<dbReference type="InterPro" id="IPR011765">
    <property type="entry name" value="Pept_M16_N"/>
</dbReference>
<evidence type="ECO:0000256" key="3">
    <source>
        <dbReference type="ARBA" id="ARBA00022723"/>
    </source>
</evidence>
<dbReference type="InterPro" id="IPR007863">
    <property type="entry name" value="Peptidase_M16_C"/>
</dbReference>
<dbReference type="Pfam" id="PF05193">
    <property type="entry name" value="Peptidase_M16_C"/>
    <property type="match status" value="1"/>
</dbReference>
<keyword evidence="3" id="KW-0479">Metal-binding</keyword>
<name>A0ABD0KPN3_9CAEN</name>
<comment type="caution">
    <text evidence="12">The sequence shown here is derived from an EMBL/GenBank/DDBJ whole genome shotgun (WGS) entry which is preliminary data.</text>
</comment>
<dbReference type="GO" id="GO:0046872">
    <property type="term" value="F:metal ion binding"/>
    <property type="evidence" value="ECO:0007669"/>
    <property type="project" value="UniProtKB-KW"/>
</dbReference>
<dbReference type="InterPro" id="IPR011249">
    <property type="entry name" value="Metalloenz_LuxS/M16"/>
</dbReference>
<dbReference type="InterPro" id="IPR032632">
    <property type="entry name" value="Peptidase_M16_M"/>
</dbReference>
<evidence type="ECO:0000256" key="7">
    <source>
        <dbReference type="SAM" id="MobiDB-lite"/>
    </source>
</evidence>
<feature type="domain" description="Peptidase M16 N-terminal" evidence="8">
    <location>
        <begin position="178"/>
        <end position="272"/>
    </location>
</feature>
<reference evidence="12 13" key="1">
    <citation type="journal article" date="2023" name="Sci. Data">
        <title>Genome assembly of the Korean intertidal mud-creeper Batillaria attramentaria.</title>
        <authorList>
            <person name="Patra A.K."/>
            <person name="Ho P.T."/>
            <person name="Jun S."/>
            <person name="Lee S.J."/>
            <person name="Kim Y."/>
            <person name="Won Y.J."/>
        </authorList>
    </citation>
    <scope>NUCLEOTIDE SEQUENCE [LARGE SCALE GENOMIC DNA]</scope>
    <source>
        <strain evidence="12">Wonlab-2016</strain>
    </source>
</reference>
<feature type="compositionally biased region" description="Low complexity" evidence="7">
    <location>
        <begin position="87"/>
        <end position="103"/>
    </location>
</feature>
<dbReference type="GO" id="GO:0008237">
    <property type="term" value="F:metallopeptidase activity"/>
    <property type="evidence" value="ECO:0007669"/>
    <property type="project" value="UniProtKB-KW"/>
</dbReference>
<evidence type="ECO:0000256" key="4">
    <source>
        <dbReference type="ARBA" id="ARBA00022801"/>
    </source>
</evidence>
<dbReference type="AlphaFoldDB" id="A0ABD0KPN3"/>
<dbReference type="EMBL" id="JACVVK020000143">
    <property type="protein sequence ID" value="KAK7489033.1"/>
    <property type="molecule type" value="Genomic_DNA"/>
</dbReference>
<accession>A0ABD0KPN3</accession>
<evidence type="ECO:0000256" key="6">
    <source>
        <dbReference type="ARBA" id="ARBA00023049"/>
    </source>
</evidence>
<dbReference type="Pfam" id="PF16187">
    <property type="entry name" value="Peptidase_M16_M"/>
    <property type="match status" value="2"/>
</dbReference>
<evidence type="ECO:0000259" key="10">
    <source>
        <dbReference type="Pfam" id="PF16187"/>
    </source>
</evidence>
<organism evidence="12 13">
    <name type="scientific">Batillaria attramentaria</name>
    <dbReference type="NCBI Taxonomy" id="370345"/>
    <lineage>
        <taxon>Eukaryota</taxon>
        <taxon>Metazoa</taxon>
        <taxon>Spiralia</taxon>
        <taxon>Lophotrochozoa</taxon>
        <taxon>Mollusca</taxon>
        <taxon>Gastropoda</taxon>
        <taxon>Caenogastropoda</taxon>
        <taxon>Sorbeoconcha</taxon>
        <taxon>Cerithioidea</taxon>
        <taxon>Batillariidae</taxon>
        <taxon>Batillaria</taxon>
    </lineage>
</organism>
<evidence type="ECO:0000259" key="8">
    <source>
        <dbReference type="Pfam" id="PF00675"/>
    </source>
</evidence>
<keyword evidence="2" id="KW-0645">Protease</keyword>
<dbReference type="InterPro" id="IPR054734">
    <property type="entry name" value="PqqF-like_C_4"/>
</dbReference>
<feature type="domain" description="Peptidase M16 C-terminal" evidence="9">
    <location>
        <begin position="304"/>
        <end position="487"/>
    </location>
</feature>
<dbReference type="InterPro" id="IPR050626">
    <property type="entry name" value="Peptidase_M16"/>
</dbReference>
<evidence type="ECO:0000256" key="5">
    <source>
        <dbReference type="ARBA" id="ARBA00022833"/>
    </source>
</evidence>
<comment type="similarity">
    <text evidence="1">Belongs to the peptidase M16 family.</text>
</comment>
<keyword evidence="6" id="KW-0482">Metalloprotease</keyword>
<feature type="domain" description="Peptidase M16 middle/third" evidence="10">
    <location>
        <begin position="663"/>
        <end position="830"/>
    </location>
</feature>
<protein>
    <recommendedName>
        <fullName evidence="14">Nardilysin</fullName>
    </recommendedName>
</protein>
<feature type="region of interest" description="Disordered" evidence="7">
    <location>
        <begin position="83"/>
        <end position="118"/>
    </location>
</feature>
<evidence type="ECO:0000313" key="12">
    <source>
        <dbReference type="EMBL" id="KAK7489033.1"/>
    </source>
</evidence>
<evidence type="ECO:0000256" key="2">
    <source>
        <dbReference type="ARBA" id="ARBA00022670"/>
    </source>
</evidence>
<dbReference type="PANTHER" id="PTHR43690:SF18">
    <property type="entry name" value="INSULIN-DEGRADING ENZYME-RELATED"/>
    <property type="match status" value="1"/>
</dbReference>
<evidence type="ECO:0000259" key="11">
    <source>
        <dbReference type="Pfam" id="PF22456"/>
    </source>
</evidence>